<reference evidence="2" key="1">
    <citation type="journal article" date="2019" name="Int. J. Syst. Evol. Microbiol.">
        <title>The Global Catalogue of Microorganisms (GCM) 10K type strain sequencing project: providing services to taxonomists for standard genome sequencing and annotation.</title>
        <authorList>
            <consortium name="The Broad Institute Genomics Platform"/>
            <consortium name="The Broad Institute Genome Sequencing Center for Infectious Disease"/>
            <person name="Wu L."/>
            <person name="Ma J."/>
        </authorList>
    </citation>
    <scope>NUCLEOTIDE SEQUENCE [LARGE SCALE GENOMIC DNA]</scope>
    <source>
        <strain evidence="2">CCM 8896</strain>
    </source>
</reference>
<dbReference type="EMBL" id="JBHTOP010000011">
    <property type="protein sequence ID" value="MFD1671477.1"/>
    <property type="molecule type" value="Genomic_DNA"/>
</dbReference>
<evidence type="ECO:0000313" key="1">
    <source>
        <dbReference type="EMBL" id="MFD1671477.1"/>
    </source>
</evidence>
<gene>
    <name evidence="1" type="ORF">ACFQ5M_05160</name>
</gene>
<proteinExistence type="predicted"/>
<accession>A0ABW4J5M2</accession>
<sequence length="92" mass="10843">MKNLEKDFKNYILNHTNHSDRTEMAILLDRKFDQERNGVLTPSDLIDFITSFYCLLQPDFRQAVDEVMDADGHIRIENYYLFEHTAPAYQAA</sequence>
<dbReference type="RefSeq" id="WP_125715707.1">
    <property type="nucleotide sequence ID" value="NZ_JBHTOP010000011.1"/>
</dbReference>
<protein>
    <recommendedName>
        <fullName evidence="3">EF-hand domain-containing protein</fullName>
    </recommendedName>
</protein>
<comment type="caution">
    <text evidence="1">The sequence shown here is derived from an EMBL/GenBank/DDBJ whole genome shotgun (WGS) entry which is preliminary data.</text>
</comment>
<organism evidence="1 2">
    <name type="scientific">Agrilactobacillus yilanensis</name>
    <dbReference type="NCBI Taxonomy" id="2485997"/>
    <lineage>
        <taxon>Bacteria</taxon>
        <taxon>Bacillati</taxon>
        <taxon>Bacillota</taxon>
        <taxon>Bacilli</taxon>
        <taxon>Lactobacillales</taxon>
        <taxon>Lactobacillaceae</taxon>
        <taxon>Agrilactobacillus</taxon>
    </lineage>
</organism>
<dbReference type="Proteomes" id="UP001597267">
    <property type="component" value="Unassembled WGS sequence"/>
</dbReference>
<dbReference type="InterPro" id="IPR011992">
    <property type="entry name" value="EF-hand-dom_pair"/>
</dbReference>
<keyword evidence="2" id="KW-1185">Reference proteome</keyword>
<dbReference type="SUPFAM" id="SSF47473">
    <property type="entry name" value="EF-hand"/>
    <property type="match status" value="1"/>
</dbReference>
<evidence type="ECO:0000313" key="2">
    <source>
        <dbReference type="Proteomes" id="UP001597267"/>
    </source>
</evidence>
<name>A0ABW4J5M2_9LACO</name>
<evidence type="ECO:0008006" key="3">
    <source>
        <dbReference type="Google" id="ProtNLM"/>
    </source>
</evidence>